<feature type="region of interest" description="Disordered" evidence="1">
    <location>
        <begin position="152"/>
        <end position="189"/>
    </location>
</feature>
<dbReference type="Proteomes" id="UP000258309">
    <property type="component" value="Unassembled WGS sequence"/>
</dbReference>
<dbReference type="EMBL" id="NCSJ02000384">
    <property type="protein sequence ID" value="RFU24938.1"/>
    <property type="molecule type" value="Genomic_DNA"/>
</dbReference>
<feature type="non-terminal residue" evidence="3">
    <location>
        <position position="465"/>
    </location>
</feature>
<organism evidence="3 4">
    <name type="scientific">Scytalidium lignicola</name>
    <name type="common">Hyphomycete</name>
    <dbReference type="NCBI Taxonomy" id="5539"/>
    <lineage>
        <taxon>Eukaryota</taxon>
        <taxon>Fungi</taxon>
        <taxon>Dikarya</taxon>
        <taxon>Ascomycota</taxon>
        <taxon>Pezizomycotina</taxon>
        <taxon>Leotiomycetes</taxon>
        <taxon>Leotiomycetes incertae sedis</taxon>
        <taxon>Scytalidium</taxon>
    </lineage>
</organism>
<protein>
    <submittedName>
        <fullName evidence="3">Uncharacterized protein</fullName>
    </submittedName>
</protein>
<dbReference type="OrthoDB" id="3561957at2759"/>
<evidence type="ECO:0000313" key="3">
    <source>
        <dbReference type="EMBL" id="RFU24938.1"/>
    </source>
</evidence>
<keyword evidence="2" id="KW-0472">Membrane</keyword>
<dbReference type="AlphaFoldDB" id="A0A3E2GV39"/>
<feature type="region of interest" description="Disordered" evidence="1">
    <location>
        <begin position="1"/>
        <end position="56"/>
    </location>
</feature>
<proteinExistence type="predicted"/>
<reference evidence="3 4" key="1">
    <citation type="submission" date="2018-05" db="EMBL/GenBank/DDBJ databases">
        <title>Draft genome sequence of Scytalidium lignicola DSM 105466, a ubiquitous saprotrophic fungus.</title>
        <authorList>
            <person name="Buettner E."/>
            <person name="Gebauer A.M."/>
            <person name="Hofrichter M."/>
            <person name="Liers C."/>
            <person name="Kellner H."/>
        </authorList>
    </citation>
    <scope>NUCLEOTIDE SEQUENCE [LARGE SCALE GENOMIC DNA]</scope>
    <source>
        <strain evidence="3 4">DSM 105466</strain>
    </source>
</reference>
<feature type="compositionally biased region" description="Basic and acidic residues" evidence="1">
    <location>
        <begin position="152"/>
        <end position="163"/>
    </location>
</feature>
<keyword evidence="4" id="KW-1185">Reference proteome</keyword>
<feature type="non-terminal residue" evidence="3">
    <location>
        <position position="1"/>
    </location>
</feature>
<comment type="caution">
    <text evidence="3">The sequence shown here is derived from an EMBL/GenBank/DDBJ whole genome shotgun (WGS) entry which is preliminary data.</text>
</comment>
<feature type="compositionally biased region" description="Low complexity" evidence="1">
    <location>
        <begin position="165"/>
        <end position="189"/>
    </location>
</feature>
<keyword evidence="2" id="KW-0812">Transmembrane</keyword>
<evidence type="ECO:0000313" key="4">
    <source>
        <dbReference type="Proteomes" id="UP000258309"/>
    </source>
</evidence>
<gene>
    <name evidence="3" type="ORF">B7463_g11401</name>
</gene>
<accession>A0A3E2GV39</accession>
<name>A0A3E2GV39_SCYLI</name>
<evidence type="ECO:0000256" key="2">
    <source>
        <dbReference type="SAM" id="Phobius"/>
    </source>
</evidence>
<evidence type="ECO:0000256" key="1">
    <source>
        <dbReference type="SAM" id="MobiDB-lite"/>
    </source>
</evidence>
<sequence>MSTVAEACRNHINATPQHSKAVHAEALVSQRSEPLSSNDDESGLRNSDSDLNSNDDDLDKYSLNIDPYMAVTRCPGLVTDGDPMAQLVPDTVLQATTAHSSKTNLNQIYIVTHSQASHVFRWFLRVSYKAARLCILIFEDGISNHLQARDAADLPRKDRRDDGNNDNNNDNNRSSTQTSTSTRLGTSTTLTTPTSAVVASTTSLLSPTSSTLPASISAIPEIPSSFTSKSSLPFATTLATSTPSASSSSTPSRTTVIVPYVVAAGAGASVFVLLLFCIYKSLFRRRKPTDISTDPPTTNTLGTAHPAIFARPQRIRSQDSSSRIWGSSQSGSTTVDEIPPCVPAMMYNMANNSLDREERLGLVRNSLLRLQDRNGPLIRSQSQARGQSETLDECRGNEYSAKGLKGDWKGLRMSERDRVDIEAGGQWEAPITIAACDSRIDSVVSMPRWRDPVTWVKDQVERNRR</sequence>
<feature type="transmembrane region" description="Helical" evidence="2">
    <location>
        <begin position="257"/>
        <end position="279"/>
    </location>
</feature>
<keyword evidence="2" id="KW-1133">Transmembrane helix</keyword>